<feature type="compositionally biased region" description="Basic and acidic residues" evidence="1">
    <location>
        <begin position="159"/>
        <end position="180"/>
    </location>
</feature>
<dbReference type="HOGENOM" id="CLU_1078813_0_0_1"/>
<gene>
    <name evidence="3" type="primary">20205661</name>
    <name evidence="2" type="ORF">HELRODRAFT_176022</name>
</gene>
<dbReference type="Proteomes" id="UP000015101">
    <property type="component" value="Unassembled WGS sequence"/>
</dbReference>
<proteinExistence type="predicted"/>
<accession>T1FA12</accession>
<evidence type="ECO:0000313" key="3">
    <source>
        <dbReference type="EnsemblMetazoa" id="HelroP176022"/>
    </source>
</evidence>
<dbReference type="EMBL" id="AMQM01005517">
    <property type="status" value="NOT_ANNOTATED_CDS"/>
    <property type="molecule type" value="Genomic_DNA"/>
</dbReference>
<dbReference type="OrthoDB" id="2286242at2759"/>
<protein>
    <submittedName>
        <fullName evidence="2 3">Uncharacterized protein</fullName>
    </submittedName>
</protein>
<evidence type="ECO:0000256" key="1">
    <source>
        <dbReference type="SAM" id="MobiDB-lite"/>
    </source>
</evidence>
<dbReference type="InParanoid" id="T1FA12"/>
<evidence type="ECO:0000313" key="4">
    <source>
        <dbReference type="Proteomes" id="UP000015101"/>
    </source>
</evidence>
<reference evidence="2 4" key="2">
    <citation type="journal article" date="2013" name="Nature">
        <title>Insights into bilaterian evolution from three spiralian genomes.</title>
        <authorList>
            <person name="Simakov O."/>
            <person name="Marletaz F."/>
            <person name="Cho S.J."/>
            <person name="Edsinger-Gonzales E."/>
            <person name="Havlak P."/>
            <person name="Hellsten U."/>
            <person name="Kuo D.H."/>
            <person name="Larsson T."/>
            <person name="Lv J."/>
            <person name="Arendt D."/>
            <person name="Savage R."/>
            <person name="Osoegawa K."/>
            <person name="de Jong P."/>
            <person name="Grimwood J."/>
            <person name="Chapman J.A."/>
            <person name="Shapiro H."/>
            <person name="Aerts A."/>
            <person name="Otillar R.P."/>
            <person name="Terry A.Y."/>
            <person name="Boore J.L."/>
            <person name="Grigoriev I.V."/>
            <person name="Lindberg D.R."/>
            <person name="Seaver E.C."/>
            <person name="Weisblat D.A."/>
            <person name="Putnam N.H."/>
            <person name="Rokhsar D.S."/>
        </authorList>
    </citation>
    <scope>NUCLEOTIDE SEQUENCE</scope>
</reference>
<dbReference type="KEGG" id="hro:HELRODRAFT_176022"/>
<evidence type="ECO:0000313" key="2">
    <source>
        <dbReference type="EMBL" id="ESO00188.1"/>
    </source>
</evidence>
<reference evidence="3" key="3">
    <citation type="submission" date="2015-06" db="UniProtKB">
        <authorList>
            <consortium name="EnsemblMetazoa"/>
        </authorList>
    </citation>
    <scope>IDENTIFICATION</scope>
</reference>
<dbReference type="AlphaFoldDB" id="T1FA12"/>
<organism evidence="3 4">
    <name type="scientific">Helobdella robusta</name>
    <name type="common">Californian leech</name>
    <dbReference type="NCBI Taxonomy" id="6412"/>
    <lineage>
        <taxon>Eukaryota</taxon>
        <taxon>Metazoa</taxon>
        <taxon>Spiralia</taxon>
        <taxon>Lophotrochozoa</taxon>
        <taxon>Annelida</taxon>
        <taxon>Clitellata</taxon>
        <taxon>Hirudinea</taxon>
        <taxon>Rhynchobdellida</taxon>
        <taxon>Glossiphoniidae</taxon>
        <taxon>Helobdella</taxon>
    </lineage>
</organism>
<name>T1FA12_HELRO</name>
<dbReference type="EMBL" id="KB096983">
    <property type="protein sequence ID" value="ESO00188.1"/>
    <property type="molecule type" value="Genomic_DNA"/>
</dbReference>
<dbReference type="CTD" id="20205661"/>
<feature type="region of interest" description="Disordered" evidence="1">
    <location>
        <begin position="159"/>
        <end position="218"/>
    </location>
</feature>
<feature type="compositionally biased region" description="Low complexity" evidence="1">
    <location>
        <begin position="181"/>
        <end position="198"/>
    </location>
</feature>
<dbReference type="RefSeq" id="XP_009021622.1">
    <property type="nucleotide sequence ID" value="XM_009023374.1"/>
</dbReference>
<reference evidence="4" key="1">
    <citation type="submission" date="2012-12" db="EMBL/GenBank/DDBJ databases">
        <authorList>
            <person name="Hellsten U."/>
            <person name="Grimwood J."/>
            <person name="Chapman J.A."/>
            <person name="Shapiro H."/>
            <person name="Aerts A."/>
            <person name="Otillar R.P."/>
            <person name="Terry A.Y."/>
            <person name="Boore J.L."/>
            <person name="Simakov O."/>
            <person name="Marletaz F."/>
            <person name="Cho S.-J."/>
            <person name="Edsinger-Gonzales E."/>
            <person name="Havlak P."/>
            <person name="Kuo D.-H."/>
            <person name="Larsson T."/>
            <person name="Lv J."/>
            <person name="Arendt D."/>
            <person name="Savage R."/>
            <person name="Osoegawa K."/>
            <person name="de Jong P."/>
            <person name="Lindberg D.R."/>
            <person name="Seaver E.C."/>
            <person name="Weisblat D.A."/>
            <person name="Putnam N.H."/>
            <person name="Grigoriev I.V."/>
            <person name="Rokhsar D.S."/>
        </authorList>
    </citation>
    <scope>NUCLEOTIDE SEQUENCE</scope>
</reference>
<sequence>MFQTPSINDPTYPKSFDGNHQDALTWWQYFENWLTFKHWLPSNDANIQSQYYVDNMKTIVALLSLLFKDVDKNDYNYFGALIGGLRDDIRRDITIMKPTNIDELYEAARLVENNCLHNSHDNEIANTLMRLEESINNIKVARVDDNKYKLRSRERDDYDYDKDRRSNHYNDEKSRNRSDSRPSSIRSRSSRSRSNSPRDSNRQQQFIPRNKSNERRVRYYEPVKQLTLYKCNNCGTEHTSGKCPAYNKQCFRCNKITR</sequence>
<dbReference type="GeneID" id="20205661"/>
<dbReference type="EnsemblMetazoa" id="HelroT176022">
    <property type="protein sequence ID" value="HelroP176022"/>
    <property type="gene ID" value="HelroG176022"/>
</dbReference>
<keyword evidence="4" id="KW-1185">Reference proteome</keyword>